<evidence type="ECO:0000313" key="2">
    <source>
        <dbReference type="Proteomes" id="UP000324233"/>
    </source>
</evidence>
<protein>
    <submittedName>
        <fullName evidence="1">Uncharacterized protein</fullName>
    </submittedName>
</protein>
<dbReference type="KEGG" id="agv:OJF2_10990"/>
<evidence type="ECO:0000313" key="1">
    <source>
        <dbReference type="EMBL" id="QEH32620.1"/>
    </source>
</evidence>
<proteinExistence type="predicted"/>
<reference evidence="1 2" key="1">
    <citation type="submission" date="2019-08" db="EMBL/GenBank/DDBJ databases">
        <title>Deep-cultivation of Planctomycetes and their phenomic and genomic characterization uncovers novel biology.</title>
        <authorList>
            <person name="Wiegand S."/>
            <person name="Jogler M."/>
            <person name="Boedeker C."/>
            <person name="Pinto D."/>
            <person name="Vollmers J."/>
            <person name="Rivas-Marin E."/>
            <person name="Kohn T."/>
            <person name="Peeters S.H."/>
            <person name="Heuer A."/>
            <person name="Rast P."/>
            <person name="Oberbeckmann S."/>
            <person name="Bunk B."/>
            <person name="Jeske O."/>
            <person name="Meyerdierks A."/>
            <person name="Storesund J.E."/>
            <person name="Kallscheuer N."/>
            <person name="Luecker S."/>
            <person name="Lage O.M."/>
            <person name="Pohl T."/>
            <person name="Merkel B.J."/>
            <person name="Hornburger P."/>
            <person name="Mueller R.-W."/>
            <person name="Bruemmer F."/>
            <person name="Labrenz M."/>
            <person name="Spormann A.M."/>
            <person name="Op den Camp H."/>
            <person name="Overmann J."/>
            <person name="Amann R."/>
            <person name="Jetten M.S.M."/>
            <person name="Mascher T."/>
            <person name="Medema M.H."/>
            <person name="Devos D.P."/>
            <person name="Kaster A.-K."/>
            <person name="Ovreas L."/>
            <person name="Rohde M."/>
            <person name="Galperin M.Y."/>
            <person name="Jogler C."/>
        </authorList>
    </citation>
    <scope>NUCLEOTIDE SEQUENCE [LARGE SCALE GENOMIC DNA]</scope>
    <source>
        <strain evidence="1 2">OJF2</strain>
    </source>
</reference>
<accession>A0A5B9VYC6</accession>
<dbReference type="PROSITE" id="PS51318">
    <property type="entry name" value="TAT"/>
    <property type="match status" value="1"/>
</dbReference>
<sequence>MITRRVFLGACGMLGPGLSPRGVLARPAGARDLRSFHLAVSPEALERTPGLLEAIRRAGVTDVWICGFFYGHWPFPIEAIRSWGRRAERQGMAWHVINVPLGHPGDALGSRDGQFPLTPPGRWRLGRAADGSSHAGTSIHPPAVEENADAMQQLARIGVRRVFLDDDFRLARGPGILGGCTCDDHRRAFQRAAGLDDGRWKGLIDAIARRDLTADVRAWVEFQCDEATSAFRAMRRASPEIDLGVMVMYLGAEKAGIRLADYRDVPFRVGEGHFDDGSFGTVKGKMDELSSVLFHRRFAAPDRAFSETTAFPATRLSAANMAAKLAISTIADVRNTMFMSGLSAFPIGSWATLGPAMKHQAGIHRKLAGHAPRGPLKHVWGEPSRYVGDDDPFSLFLALGIPFEVLDGPPRDGVAFLSRADAARPPAASPATLIARPAPGLSPRIRPKPESFDALLGLKRELIPGLGRNPYVEQDVPVVCAWYPTARAVLLWNPTEKRRDLTVKLGDLRRNTSLEPLGSALIEDLPG</sequence>
<dbReference type="RefSeq" id="WP_148591935.1">
    <property type="nucleotide sequence ID" value="NZ_CP042997.1"/>
</dbReference>
<name>A0A5B9VYC6_9BACT</name>
<gene>
    <name evidence="1" type="ORF">OJF2_10990</name>
</gene>
<dbReference type="OrthoDB" id="100605at2"/>
<dbReference type="Proteomes" id="UP000324233">
    <property type="component" value="Chromosome"/>
</dbReference>
<organism evidence="1 2">
    <name type="scientific">Aquisphaera giovannonii</name>
    <dbReference type="NCBI Taxonomy" id="406548"/>
    <lineage>
        <taxon>Bacteria</taxon>
        <taxon>Pseudomonadati</taxon>
        <taxon>Planctomycetota</taxon>
        <taxon>Planctomycetia</taxon>
        <taxon>Isosphaerales</taxon>
        <taxon>Isosphaeraceae</taxon>
        <taxon>Aquisphaera</taxon>
    </lineage>
</organism>
<dbReference type="EMBL" id="CP042997">
    <property type="protein sequence ID" value="QEH32620.1"/>
    <property type="molecule type" value="Genomic_DNA"/>
</dbReference>
<dbReference type="InterPro" id="IPR006311">
    <property type="entry name" value="TAT_signal"/>
</dbReference>
<keyword evidence="2" id="KW-1185">Reference proteome</keyword>
<dbReference type="AlphaFoldDB" id="A0A5B9VYC6"/>